<dbReference type="GO" id="GO:0051536">
    <property type="term" value="F:iron-sulfur cluster binding"/>
    <property type="evidence" value="ECO:0007669"/>
    <property type="project" value="UniProtKB-KW"/>
</dbReference>
<dbReference type="EMBL" id="SNRX01000010">
    <property type="protein sequence ID" value="KAA6302090.1"/>
    <property type="molecule type" value="Genomic_DNA"/>
</dbReference>
<dbReference type="InterPro" id="IPR007197">
    <property type="entry name" value="rSAM"/>
</dbReference>
<protein>
    <submittedName>
        <fullName evidence="7">Coenzyme PQQ synthesis protein E</fullName>
    </submittedName>
</protein>
<proteinExistence type="predicted"/>
<dbReference type="GO" id="GO:0003824">
    <property type="term" value="F:catalytic activity"/>
    <property type="evidence" value="ECO:0007669"/>
    <property type="project" value="InterPro"/>
</dbReference>
<evidence type="ECO:0000256" key="5">
    <source>
        <dbReference type="ARBA" id="ARBA00023014"/>
    </source>
</evidence>
<evidence type="ECO:0000313" key="7">
    <source>
        <dbReference type="EMBL" id="KAA6302090.1"/>
    </source>
</evidence>
<dbReference type="Gene3D" id="3.20.20.70">
    <property type="entry name" value="Aldolase class I"/>
    <property type="match status" value="1"/>
</dbReference>
<dbReference type="InterPro" id="IPR058240">
    <property type="entry name" value="rSAM_sf"/>
</dbReference>
<evidence type="ECO:0000256" key="3">
    <source>
        <dbReference type="ARBA" id="ARBA00022723"/>
    </source>
</evidence>
<dbReference type="SUPFAM" id="SSF102114">
    <property type="entry name" value="Radical SAM enzymes"/>
    <property type="match status" value="1"/>
</dbReference>
<gene>
    <name evidence="7" type="ORF">EZS26_001691</name>
</gene>
<dbReference type="Pfam" id="PF04055">
    <property type="entry name" value="Radical_SAM"/>
    <property type="match status" value="1"/>
</dbReference>
<dbReference type="AlphaFoldDB" id="A0A5M8P190"/>
<dbReference type="GO" id="GO:0046872">
    <property type="term" value="F:metal ion binding"/>
    <property type="evidence" value="ECO:0007669"/>
    <property type="project" value="UniProtKB-KW"/>
</dbReference>
<keyword evidence="4" id="KW-0408">Iron</keyword>
<keyword evidence="5" id="KW-0411">Iron-sulfur</keyword>
<keyword evidence="3" id="KW-0479">Metal-binding</keyword>
<evidence type="ECO:0000259" key="6">
    <source>
        <dbReference type="PROSITE" id="PS51918"/>
    </source>
</evidence>
<accession>A0A5M8P190</accession>
<comment type="caution">
    <text evidence="7">The sequence shown here is derived from an EMBL/GenBank/DDBJ whole genome shotgun (WGS) entry which is preliminary data.</text>
</comment>
<dbReference type="Proteomes" id="UP000324575">
    <property type="component" value="Unassembled WGS sequence"/>
</dbReference>
<dbReference type="InterPro" id="IPR013785">
    <property type="entry name" value="Aldolase_TIM"/>
</dbReference>
<evidence type="ECO:0000256" key="1">
    <source>
        <dbReference type="ARBA" id="ARBA00001966"/>
    </source>
</evidence>
<dbReference type="PANTHER" id="PTHR11228">
    <property type="entry name" value="RADICAL SAM DOMAIN PROTEIN"/>
    <property type="match status" value="1"/>
</dbReference>
<sequence length="301" mass="34367">MFTTIKSLFYLPFWFFKAKFLGQQKPLQTVLFISDKCNLTCKHCSVYQLQNPHIKIYKQIKEEMEYSYRSGSRFIDFEGGEPTLWHEGDKDLNSLIRLSKAIGFYSATITTNAQMPFTGSEADSIWVSLDGLGAYHDEIRGKGTFNRLIRNIETAGHKQVSVNMVINAKNYASVEETIEFAQSNPHIRSISLNFHTPYEGTEDLLLDWNKRLEIIDFIIEKKKAGYPVMNSVSGLKRMKDLRFKKQCWVSNFILSDGTRLKECPGKSAGICNQCGFSMSGEMKSVFDLKPDTLMAGLKLRV</sequence>
<feature type="domain" description="Radical SAM core" evidence="6">
    <location>
        <begin position="23"/>
        <end position="227"/>
    </location>
</feature>
<keyword evidence="2" id="KW-0949">S-adenosyl-L-methionine</keyword>
<reference evidence="7 8" key="1">
    <citation type="submission" date="2019-03" db="EMBL/GenBank/DDBJ databases">
        <title>Single cell metagenomics reveals metabolic interactions within the superorganism composed of flagellate Streblomastix strix and complex community of Bacteroidetes bacteria on its surface.</title>
        <authorList>
            <person name="Treitli S.C."/>
            <person name="Kolisko M."/>
            <person name="Husnik F."/>
            <person name="Keeling P."/>
            <person name="Hampl V."/>
        </authorList>
    </citation>
    <scope>NUCLEOTIDE SEQUENCE [LARGE SCALE GENOMIC DNA]</scope>
    <source>
        <strain evidence="7">St1</strain>
    </source>
</reference>
<organism evidence="7 8">
    <name type="scientific">Candidatus Ordinivivax streblomastigis</name>
    <dbReference type="NCBI Taxonomy" id="2540710"/>
    <lineage>
        <taxon>Bacteria</taxon>
        <taxon>Pseudomonadati</taxon>
        <taxon>Bacteroidota</taxon>
        <taxon>Bacteroidia</taxon>
        <taxon>Bacteroidales</taxon>
        <taxon>Candidatus Ordinivivax</taxon>
    </lineage>
</organism>
<dbReference type="InterPro" id="IPR050377">
    <property type="entry name" value="Radical_SAM_PqqE_MftC-like"/>
</dbReference>
<evidence type="ECO:0000256" key="4">
    <source>
        <dbReference type="ARBA" id="ARBA00023004"/>
    </source>
</evidence>
<dbReference type="CDD" id="cd01335">
    <property type="entry name" value="Radical_SAM"/>
    <property type="match status" value="1"/>
</dbReference>
<name>A0A5M8P190_9BACT</name>
<dbReference type="PANTHER" id="PTHR11228:SF7">
    <property type="entry name" value="PQQA PEPTIDE CYCLASE"/>
    <property type="match status" value="1"/>
</dbReference>
<comment type="cofactor">
    <cofactor evidence="1">
        <name>[4Fe-4S] cluster</name>
        <dbReference type="ChEBI" id="CHEBI:49883"/>
    </cofactor>
</comment>
<evidence type="ECO:0000256" key="2">
    <source>
        <dbReference type="ARBA" id="ARBA00022691"/>
    </source>
</evidence>
<dbReference type="SFLD" id="SFLDG01067">
    <property type="entry name" value="SPASM/twitch_domain_containing"/>
    <property type="match status" value="1"/>
</dbReference>
<dbReference type="SFLD" id="SFLDS00029">
    <property type="entry name" value="Radical_SAM"/>
    <property type="match status" value="1"/>
</dbReference>
<evidence type="ECO:0000313" key="8">
    <source>
        <dbReference type="Proteomes" id="UP000324575"/>
    </source>
</evidence>
<dbReference type="PROSITE" id="PS51918">
    <property type="entry name" value="RADICAL_SAM"/>
    <property type="match status" value="1"/>
</dbReference>